<evidence type="ECO:0000313" key="2">
    <source>
        <dbReference type="EMBL" id="GCA62383.1"/>
    </source>
</evidence>
<gene>
    <name evidence="2" type="ORF">KIPB_003147</name>
</gene>
<feature type="compositionally biased region" description="Low complexity" evidence="1">
    <location>
        <begin position="984"/>
        <end position="1002"/>
    </location>
</feature>
<organism evidence="2 3">
    <name type="scientific">Kipferlia bialata</name>
    <dbReference type="NCBI Taxonomy" id="797122"/>
    <lineage>
        <taxon>Eukaryota</taxon>
        <taxon>Metamonada</taxon>
        <taxon>Carpediemonas-like organisms</taxon>
        <taxon>Kipferlia</taxon>
    </lineage>
</organism>
<proteinExistence type="predicted"/>
<sequence>MRCQACGLLLAGDDASCPSCGTYVQQEHAFEGVDVVNEVDINYGTFGRALSLARAKGKGTSQSRRGRKTGPRGSSRNRSGGYRVDDAFQTAADTTCALVCAGLGLDLDTGPSGTACVRAECARIVRVWRHWAGAMRTHYGFPPLTRHALGDGGVSVDVQYRAAAAFGMVGKGDAPLGVGFSPSLAQSGLVLPVALCCPGPITCLAMAVLAFHCVGYALSPFEVIGLVRQGTVPLAVLSSADLSGTSAQGGARLMGGGRGDMYTHGALSREVACLAFCLRLSPSRPICVCTAVCRMLRVSGEVPPGMCRHMASHFCVEGCPVHSHRSPSAQMAEGAGMDTQGWDRLMGSLAGGGRERESAARTGVDTSSGSEGEQPPPRPRAMPSAEFGCSTVLPVHLCSVPPRPGSVSVAVTRCGTGSGSQGPSYEHGAGQARRAIRTTSALCRDAYRIPGRVSVRGSLVPRVGRGVDREAPVPYPVVSVHDTDGQGETGRESGSGDEGHPVPHVPDYAQPPRSQPVLWVEDTPLASCVPSRGAHGMGGGVVYGSHHLYALGCVALALHAYACAYADTLCTAGEGSPPHPPTGHVSIQQSSVCHPSASASASASASLVGLAPHLSQAPQSHLRALLSGYSTLRHASAVPSASTTHAPPRPGMPRVGGGGGVGGGASFTDEEPPADYQTVFRSLFETALHRQEQHQHTQGPPPPRMAGDGPGCVSGYGGSEGGGEAAGPALGVSVGSLSAKGAGGVRSARHDGHRMKHETKGVCGSTGARGRGFMGFRSFRGSMFRGLEQSFQTISAAHTPTHPHRLGDALGITSSIGAQAGALRVSVHQGGDTGSVSAVSTPQDTVQTAHTHGGVGGVDPSGPVPPGLVKVCASLSLGMSRQGGLGLGLGVALQTMGEVAALLSTPNTTGTGTHISGAGTTSSDDHDLVMPTHPHPRPSVDGSAAGTGSRAGDPLAYPHEDSDVYDPSDSDSVYEYSGDDAGCSSSESSDTLSLSVSDGFPE</sequence>
<reference evidence="2 3" key="1">
    <citation type="journal article" date="2018" name="PLoS ONE">
        <title>The draft genome of Kipferlia bialata reveals reductive genome evolution in fornicate parasites.</title>
        <authorList>
            <person name="Tanifuji G."/>
            <person name="Takabayashi S."/>
            <person name="Kume K."/>
            <person name="Takagi M."/>
            <person name="Nakayama T."/>
            <person name="Kamikawa R."/>
            <person name="Inagaki Y."/>
            <person name="Hashimoto T."/>
        </authorList>
    </citation>
    <scope>NUCLEOTIDE SEQUENCE [LARGE SCALE GENOMIC DNA]</scope>
    <source>
        <strain evidence="2">NY0173</strain>
    </source>
</reference>
<feature type="region of interest" description="Disordered" evidence="1">
    <location>
        <begin position="54"/>
        <end position="82"/>
    </location>
</feature>
<feature type="compositionally biased region" description="Gly residues" evidence="1">
    <location>
        <begin position="654"/>
        <end position="665"/>
    </location>
</feature>
<feature type="compositionally biased region" description="Polar residues" evidence="1">
    <location>
        <begin position="904"/>
        <end position="922"/>
    </location>
</feature>
<comment type="caution">
    <text evidence="2">The sequence shown here is derived from an EMBL/GenBank/DDBJ whole genome shotgun (WGS) entry which is preliminary data.</text>
</comment>
<feature type="region of interest" description="Disordered" evidence="1">
    <location>
        <begin position="637"/>
        <end position="672"/>
    </location>
</feature>
<feature type="compositionally biased region" description="Gly residues" evidence="1">
    <location>
        <begin position="708"/>
        <end position="725"/>
    </location>
</feature>
<keyword evidence="3" id="KW-1185">Reference proteome</keyword>
<feature type="region of interest" description="Disordered" evidence="1">
    <location>
        <begin position="476"/>
        <end position="514"/>
    </location>
</feature>
<dbReference type="AlphaFoldDB" id="A0A391NV56"/>
<feature type="region of interest" description="Disordered" evidence="1">
    <location>
        <begin position="345"/>
        <end position="385"/>
    </location>
</feature>
<evidence type="ECO:0000313" key="3">
    <source>
        <dbReference type="Proteomes" id="UP000265618"/>
    </source>
</evidence>
<dbReference type="EMBL" id="BDIP01000582">
    <property type="protein sequence ID" value="GCA62383.1"/>
    <property type="molecule type" value="Genomic_DNA"/>
</dbReference>
<feature type="compositionally biased region" description="Low complexity" evidence="1">
    <location>
        <begin position="72"/>
        <end position="81"/>
    </location>
</feature>
<protein>
    <submittedName>
        <fullName evidence="2">Uncharacterized protein</fullName>
    </submittedName>
</protein>
<evidence type="ECO:0000256" key="1">
    <source>
        <dbReference type="SAM" id="MobiDB-lite"/>
    </source>
</evidence>
<feature type="region of interest" description="Disordered" evidence="1">
    <location>
        <begin position="904"/>
        <end position="1002"/>
    </location>
</feature>
<accession>A0A391NV56</accession>
<dbReference type="Proteomes" id="UP000265618">
    <property type="component" value="Unassembled WGS sequence"/>
</dbReference>
<feature type="region of interest" description="Disordered" evidence="1">
    <location>
        <begin position="689"/>
        <end position="766"/>
    </location>
</feature>
<name>A0A391NV56_9EUKA</name>